<feature type="domain" description="Multidrug resistance protein MdtA-like alpha-helical hairpin" evidence="3">
    <location>
        <begin position="87"/>
        <end position="144"/>
    </location>
</feature>
<evidence type="ECO:0000259" key="4">
    <source>
        <dbReference type="Pfam" id="PF25917"/>
    </source>
</evidence>
<dbReference type="Pfam" id="PF25876">
    <property type="entry name" value="HH_MFP_RND"/>
    <property type="match status" value="1"/>
</dbReference>
<dbReference type="Gene3D" id="1.10.287.470">
    <property type="entry name" value="Helix hairpin bin"/>
    <property type="match status" value="1"/>
</dbReference>
<name>A0A840VC78_9PROT</name>
<dbReference type="GO" id="GO:1990281">
    <property type="term" value="C:efflux pump complex"/>
    <property type="evidence" value="ECO:0007669"/>
    <property type="project" value="TreeGrafter"/>
</dbReference>
<organism evidence="5 6">
    <name type="scientific">Acidocella aromatica</name>
    <dbReference type="NCBI Taxonomy" id="1303579"/>
    <lineage>
        <taxon>Bacteria</taxon>
        <taxon>Pseudomonadati</taxon>
        <taxon>Pseudomonadota</taxon>
        <taxon>Alphaproteobacteria</taxon>
        <taxon>Acetobacterales</taxon>
        <taxon>Acidocellaceae</taxon>
        <taxon>Acidocella</taxon>
    </lineage>
</organism>
<dbReference type="Proteomes" id="UP000553706">
    <property type="component" value="Unassembled WGS sequence"/>
</dbReference>
<dbReference type="SUPFAM" id="SSF111369">
    <property type="entry name" value="HlyD-like secretion proteins"/>
    <property type="match status" value="1"/>
</dbReference>
<reference evidence="5 6" key="1">
    <citation type="submission" date="2020-08" db="EMBL/GenBank/DDBJ databases">
        <title>Genomic Encyclopedia of Type Strains, Phase IV (KMG-IV): sequencing the most valuable type-strain genomes for metagenomic binning, comparative biology and taxonomic classification.</title>
        <authorList>
            <person name="Goeker M."/>
        </authorList>
    </citation>
    <scope>NUCLEOTIDE SEQUENCE [LARGE SCALE GENOMIC DNA]</scope>
    <source>
        <strain evidence="5 6">DSM 27026</strain>
    </source>
</reference>
<dbReference type="EMBL" id="JACHFJ010000006">
    <property type="protein sequence ID" value="MBB5373403.1"/>
    <property type="molecule type" value="Genomic_DNA"/>
</dbReference>
<accession>A0A840VC78</accession>
<gene>
    <name evidence="5" type="ORF">HNP71_001663</name>
</gene>
<dbReference type="InterPro" id="IPR006143">
    <property type="entry name" value="RND_pump_MFP"/>
</dbReference>
<dbReference type="Pfam" id="PF25917">
    <property type="entry name" value="BSH_RND"/>
    <property type="match status" value="1"/>
</dbReference>
<protein>
    <submittedName>
        <fullName evidence="5">RND family efflux transporter MFP subunit</fullName>
    </submittedName>
</protein>
<proteinExistence type="inferred from homology"/>
<comment type="caution">
    <text evidence="5">The sequence shown here is derived from an EMBL/GenBank/DDBJ whole genome shotgun (WGS) entry which is preliminary data.</text>
</comment>
<keyword evidence="2" id="KW-0732">Signal</keyword>
<feature type="domain" description="Multidrug resistance protein MdtA-like barrel-sandwich hybrid" evidence="4">
    <location>
        <begin position="48"/>
        <end position="186"/>
    </location>
</feature>
<sequence>MSILRWAFALGVCAAASAQAQPASFTVATASIADQKAVFATVEAAHVVPARARIGGTLTSYEVKYGDSVQAGQRIAMIADPAMIQQLQTLDAGIAAARAQLAQANIDFARAQKLILTGAVSRAVYDQAQTGVSVATSTLKAKRAERDTLAQQINEGAVYAPVAGRVLLTPLTQGTVVQAGDSVASIAEQDYVLRLDVPEHHIDYLHVGDMVRVAGDKPLFAKIVLVYPQVANGRVEADAIAPDVGDYFVGQRIEVWVYVGSRPGVVVPASFIDTRFGLDYADLRAPDGHAIAVPVQRGMPQPTPELPDGVEILSGLKTGDVLLPPGSAP</sequence>
<dbReference type="InterPro" id="IPR058624">
    <property type="entry name" value="MdtA-like_HH"/>
</dbReference>
<dbReference type="GO" id="GO:0015562">
    <property type="term" value="F:efflux transmembrane transporter activity"/>
    <property type="evidence" value="ECO:0007669"/>
    <property type="project" value="TreeGrafter"/>
</dbReference>
<dbReference type="NCBIfam" id="TIGR01730">
    <property type="entry name" value="RND_mfp"/>
    <property type="match status" value="1"/>
</dbReference>
<feature type="signal peptide" evidence="2">
    <location>
        <begin position="1"/>
        <end position="20"/>
    </location>
</feature>
<dbReference type="Gene3D" id="2.40.50.100">
    <property type="match status" value="1"/>
</dbReference>
<keyword evidence="6" id="KW-1185">Reference proteome</keyword>
<dbReference type="PANTHER" id="PTHR30469">
    <property type="entry name" value="MULTIDRUG RESISTANCE PROTEIN MDTA"/>
    <property type="match status" value="1"/>
</dbReference>
<evidence type="ECO:0000313" key="5">
    <source>
        <dbReference type="EMBL" id="MBB5373403.1"/>
    </source>
</evidence>
<feature type="chain" id="PRO_5032462115" evidence="2">
    <location>
        <begin position="21"/>
        <end position="329"/>
    </location>
</feature>
<evidence type="ECO:0000313" key="6">
    <source>
        <dbReference type="Proteomes" id="UP000553706"/>
    </source>
</evidence>
<dbReference type="Gene3D" id="2.40.30.170">
    <property type="match status" value="1"/>
</dbReference>
<evidence type="ECO:0000256" key="2">
    <source>
        <dbReference type="SAM" id="SignalP"/>
    </source>
</evidence>
<dbReference type="RefSeq" id="WP_183266409.1">
    <property type="nucleotide sequence ID" value="NZ_JACHFJ010000006.1"/>
</dbReference>
<dbReference type="AlphaFoldDB" id="A0A840VC78"/>
<evidence type="ECO:0000256" key="1">
    <source>
        <dbReference type="ARBA" id="ARBA00009477"/>
    </source>
</evidence>
<dbReference type="InterPro" id="IPR058625">
    <property type="entry name" value="MdtA-like_BSH"/>
</dbReference>
<comment type="similarity">
    <text evidence="1">Belongs to the membrane fusion protein (MFP) (TC 8.A.1) family.</text>
</comment>
<evidence type="ECO:0000259" key="3">
    <source>
        <dbReference type="Pfam" id="PF25876"/>
    </source>
</evidence>